<evidence type="ECO:0000259" key="4">
    <source>
        <dbReference type="PROSITE" id="PS50932"/>
    </source>
</evidence>
<dbReference type="AlphaFoldDB" id="A0A261EUW0"/>
<dbReference type="Gene3D" id="1.10.260.40">
    <property type="entry name" value="lambda repressor-like DNA-binding domains"/>
    <property type="match status" value="1"/>
</dbReference>
<dbReference type="Proteomes" id="UP000216004">
    <property type="component" value="Unassembled WGS sequence"/>
</dbReference>
<dbReference type="Pfam" id="PF13377">
    <property type="entry name" value="Peripla_BP_3"/>
    <property type="match status" value="1"/>
</dbReference>
<evidence type="ECO:0000256" key="2">
    <source>
        <dbReference type="ARBA" id="ARBA00023125"/>
    </source>
</evidence>
<dbReference type="PANTHER" id="PTHR30146:SF109">
    <property type="entry name" value="HTH-TYPE TRANSCRIPTIONAL REGULATOR GALS"/>
    <property type="match status" value="1"/>
</dbReference>
<dbReference type="InterPro" id="IPR046335">
    <property type="entry name" value="LacI/GalR-like_sensor"/>
</dbReference>
<evidence type="ECO:0000256" key="3">
    <source>
        <dbReference type="ARBA" id="ARBA00023163"/>
    </source>
</evidence>
<dbReference type="PROSITE" id="PS50932">
    <property type="entry name" value="HTH_LACI_2"/>
    <property type="match status" value="1"/>
</dbReference>
<dbReference type="InterPro" id="IPR000843">
    <property type="entry name" value="HTH_LacI"/>
</dbReference>
<evidence type="ECO:0000313" key="5">
    <source>
        <dbReference type="EMBL" id="OZG50649.1"/>
    </source>
</evidence>
<dbReference type="PROSITE" id="PS00356">
    <property type="entry name" value="HTH_LACI_1"/>
    <property type="match status" value="1"/>
</dbReference>
<organism evidence="5 6">
    <name type="scientific">Bombiscardovia coagulans</name>
    <dbReference type="NCBI Taxonomy" id="686666"/>
    <lineage>
        <taxon>Bacteria</taxon>
        <taxon>Bacillati</taxon>
        <taxon>Actinomycetota</taxon>
        <taxon>Actinomycetes</taxon>
        <taxon>Bifidobacteriales</taxon>
        <taxon>Bifidobacteriaceae</taxon>
        <taxon>Bombiscardovia</taxon>
    </lineage>
</organism>
<dbReference type="Pfam" id="PF00356">
    <property type="entry name" value="LacI"/>
    <property type="match status" value="1"/>
</dbReference>
<dbReference type="SUPFAM" id="SSF47413">
    <property type="entry name" value="lambda repressor-like DNA-binding domains"/>
    <property type="match status" value="1"/>
</dbReference>
<accession>A0A261EUW0</accession>
<name>A0A261EUW0_9BIFI</name>
<dbReference type="EMBL" id="MWWS01000003">
    <property type="protein sequence ID" value="OZG50649.1"/>
    <property type="molecule type" value="Genomic_DNA"/>
</dbReference>
<dbReference type="PANTHER" id="PTHR30146">
    <property type="entry name" value="LACI-RELATED TRANSCRIPTIONAL REPRESSOR"/>
    <property type="match status" value="1"/>
</dbReference>
<keyword evidence="1" id="KW-0805">Transcription regulation</keyword>
<dbReference type="InterPro" id="IPR010982">
    <property type="entry name" value="Lambda_DNA-bd_dom_sf"/>
</dbReference>
<proteinExistence type="predicted"/>
<feature type="domain" description="HTH lacI-type" evidence="4">
    <location>
        <begin position="14"/>
        <end position="68"/>
    </location>
</feature>
<sequence>MSVTRGRSKDPNRPSMFEVAQLAGVSHQTVSRVINHSPDVSEATRSKVQEAIESLDYRPSNSARALASHRSRTIGLVAGGVNYFGPVSSITSIESIAREHGLFMSVMMVNETHCTQNDFESLCENFLQQNVDAFIFLTPTDAMFEAACKAQVSQPRVIVTSTHGAIKADEVVEAKTDDSQIAFTGIDQWGAVHEVARLLAVRGHRTALYVAGPSQWRDATTRLDSWQMAAKRYRIRTAVVRSSTWQARESYGLMNHLIDERGMSGHALPSVVVTANDNQAVGVARALHEHGLRIPQDISLVGFDDIPTVDNMFPPLTTVRPRFADLGVATMRQVLALMKQGEPAQFSSTQHGVGLIGADVIVRSSLGHAVRR</sequence>
<evidence type="ECO:0000313" key="6">
    <source>
        <dbReference type="Proteomes" id="UP000216004"/>
    </source>
</evidence>
<reference evidence="5 6" key="1">
    <citation type="journal article" date="2017" name="BMC Genomics">
        <title>Comparative genomic and phylogenomic analyses of the Bifidobacteriaceae family.</title>
        <authorList>
            <person name="Lugli G.A."/>
            <person name="Milani C."/>
            <person name="Turroni F."/>
            <person name="Duranti S."/>
            <person name="Mancabelli L."/>
            <person name="Mangifesta M."/>
            <person name="Ferrario C."/>
            <person name="Modesto M."/>
            <person name="Mattarelli P."/>
            <person name="Jiri K."/>
            <person name="van Sinderen D."/>
            <person name="Ventura M."/>
        </authorList>
    </citation>
    <scope>NUCLEOTIDE SEQUENCE [LARGE SCALE GENOMIC DNA]</scope>
    <source>
        <strain evidence="5 6">DSM 22924</strain>
    </source>
</reference>
<dbReference type="CDD" id="cd01392">
    <property type="entry name" value="HTH_LacI"/>
    <property type="match status" value="1"/>
</dbReference>
<keyword evidence="2" id="KW-0238">DNA-binding</keyword>
<dbReference type="GO" id="GO:0000976">
    <property type="term" value="F:transcription cis-regulatory region binding"/>
    <property type="evidence" value="ECO:0007669"/>
    <property type="project" value="TreeGrafter"/>
</dbReference>
<comment type="caution">
    <text evidence="5">The sequence shown here is derived from an EMBL/GenBank/DDBJ whole genome shotgun (WGS) entry which is preliminary data.</text>
</comment>
<keyword evidence="6" id="KW-1185">Reference proteome</keyword>
<dbReference type="GO" id="GO:0003700">
    <property type="term" value="F:DNA-binding transcription factor activity"/>
    <property type="evidence" value="ECO:0007669"/>
    <property type="project" value="TreeGrafter"/>
</dbReference>
<evidence type="ECO:0000256" key="1">
    <source>
        <dbReference type="ARBA" id="ARBA00023015"/>
    </source>
</evidence>
<dbReference type="SMART" id="SM00354">
    <property type="entry name" value="HTH_LACI"/>
    <property type="match status" value="1"/>
</dbReference>
<dbReference type="InterPro" id="IPR028082">
    <property type="entry name" value="Peripla_BP_I"/>
</dbReference>
<dbReference type="SUPFAM" id="SSF53822">
    <property type="entry name" value="Periplasmic binding protein-like I"/>
    <property type="match status" value="1"/>
</dbReference>
<gene>
    <name evidence="5" type="ORF">BOCO_0249</name>
</gene>
<keyword evidence="3" id="KW-0804">Transcription</keyword>
<protein>
    <submittedName>
        <fullName evidence="5">LacI family transcriptional regulator</fullName>
    </submittedName>
</protein>
<dbReference type="Gene3D" id="3.40.50.2300">
    <property type="match status" value="2"/>
</dbReference>